<comment type="caution">
    <text evidence="2">The sequence shown here is derived from an EMBL/GenBank/DDBJ whole genome shotgun (WGS) entry which is preliminary data.</text>
</comment>
<feature type="domain" description="Transposase IS204/IS1001/IS1096/IS1165 DDE" evidence="1">
    <location>
        <begin position="46"/>
        <end position="169"/>
    </location>
</feature>
<dbReference type="RefSeq" id="WP_377065121.1">
    <property type="nucleotide sequence ID" value="NZ_JBHSJJ010000006.1"/>
</dbReference>
<dbReference type="InterPro" id="IPR002560">
    <property type="entry name" value="Transposase_DDE"/>
</dbReference>
<dbReference type="Pfam" id="PF01610">
    <property type="entry name" value="DDE_Tnp_ISL3"/>
    <property type="match status" value="1"/>
</dbReference>
<keyword evidence="3" id="KW-1185">Reference proteome</keyword>
<dbReference type="InterPro" id="IPR047951">
    <property type="entry name" value="Transpos_ISL3"/>
</dbReference>
<organism evidence="2 3">
    <name type="scientific">Negadavirga shengliensis</name>
    <dbReference type="NCBI Taxonomy" id="1389218"/>
    <lineage>
        <taxon>Bacteria</taxon>
        <taxon>Pseudomonadati</taxon>
        <taxon>Bacteroidota</taxon>
        <taxon>Cytophagia</taxon>
        <taxon>Cytophagales</taxon>
        <taxon>Cyclobacteriaceae</taxon>
        <taxon>Negadavirga</taxon>
    </lineage>
</organism>
<evidence type="ECO:0000313" key="2">
    <source>
        <dbReference type="EMBL" id="MFC4872594.1"/>
    </source>
</evidence>
<dbReference type="PANTHER" id="PTHR33498:SF1">
    <property type="entry name" value="TRANSPOSASE FOR INSERTION SEQUENCE ELEMENT IS1557"/>
    <property type="match status" value="1"/>
</dbReference>
<accession>A0ABV9T1P4</accession>
<name>A0ABV9T1P4_9BACT</name>
<gene>
    <name evidence="2" type="ORF">ACFPFU_12935</name>
</gene>
<reference evidence="3" key="1">
    <citation type="journal article" date="2019" name="Int. J. Syst. Evol. Microbiol.">
        <title>The Global Catalogue of Microorganisms (GCM) 10K type strain sequencing project: providing services to taxonomists for standard genome sequencing and annotation.</title>
        <authorList>
            <consortium name="The Broad Institute Genomics Platform"/>
            <consortium name="The Broad Institute Genome Sequencing Center for Infectious Disease"/>
            <person name="Wu L."/>
            <person name="Ma J."/>
        </authorList>
    </citation>
    <scope>NUCLEOTIDE SEQUENCE [LARGE SCALE GENOMIC DNA]</scope>
    <source>
        <strain evidence="3">CGMCC 4.7466</strain>
    </source>
</reference>
<proteinExistence type="predicted"/>
<sequence length="180" mass="20167">MLSLFDHIVGLGFNGKYTQFCERMNMLINDGHNAKTREKNLLPALKPAKSWSTSKLAFMALAKGGELKEEDQNYLDFLLKKSPEIKELTILANEFKELFSTKKEGSLKEWIEKAMLSESGLKGFAKGINSDFDAVDQAVTSTISNGQVEGQVNRLKTIKRNMYGRAGYHLLRKMVLANSG</sequence>
<dbReference type="Proteomes" id="UP001595818">
    <property type="component" value="Unassembled WGS sequence"/>
</dbReference>
<protein>
    <submittedName>
        <fullName evidence="2">Transposase</fullName>
    </submittedName>
</protein>
<evidence type="ECO:0000313" key="3">
    <source>
        <dbReference type="Proteomes" id="UP001595818"/>
    </source>
</evidence>
<dbReference type="PANTHER" id="PTHR33498">
    <property type="entry name" value="TRANSPOSASE FOR INSERTION SEQUENCE ELEMENT IS1557"/>
    <property type="match status" value="1"/>
</dbReference>
<evidence type="ECO:0000259" key="1">
    <source>
        <dbReference type="Pfam" id="PF01610"/>
    </source>
</evidence>
<dbReference type="EMBL" id="JBHSJJ010000006">
    <property type="protein sequence ID" value="MFC4872594.1"/>
    <property type="molecule type" value="Genomic_DNA"/>
</dbReference>